<gene>
    <name evidence="1" type="ORF">NM688_g1611</name>
</gene>
<dbReference type="EMBL" id="JANHOG010000179">
    <property type="protein sequence ID" value="KAJ3557176.1"/>
    <property type="molecule type" value="Genomic_DNA"/>
</dbReference>
<dbReference type="Proteomes" id="UP001148662">
    <property type="component" value="Unassembled WGS sequence"/>
</dbReference>
<evidence type="ECO:0000313" key="2">
    <source>
        <dbReference type="Proteomes" id="UP001148662"/>
    </source>
</evidence>
<accession>A0ACC1TB93</accession>
<sequence length="369" mass="41509">MPTAPVDDHGTVLYYEDTGPVAGSDSYVTAVLIHGLIYHGGVFHPLLPLAEKYGIRLVIVNWRDYPGSSPYTPPEIAAFQGDYQTQASIMEDQGRQIAKFLEWFVTKHKVPQLRVIDGKKSGGLSVLAWSLGNVFLLAFLAYAHKLEEKTKSVLEKYLRSAIVFGQQCLSFQEDSLTDPYVDPPVKALGKPIPKECYVPFEDPTIKPEALAEAFLVWVSTYYTPISDITNLTTSDLSMQARPADLKRLPTILQMSQEQREAVTDVPVLFRSAGIYLASIHPDLFWQHFMGSVLDTKGVWPDMNVVLLWCDSAISETAWGAKVMADALKEHETKSETVKRRTDMYKIENANHLVHWDDPERMMHILTVHA</sequence>
<comment type="caution">
    <text evidence="1">The sequence shown here is derived from an EMBL/GenBank/DDBJ whole genome shotgun (WGS) entry which is preliminary data.</text>
</comment>
<reference evidence="1" key="1">
    <citation type="submission" date="2022-07" db="EMBL/GenBank/DDBJ databases">
        <title>Genome Sequence of Phlebia brevispora.</title>
        <authorList>
            <person name="Buettner E."/>
        </authorList>
    </citation>
    <scope>NUCLEOTIDE SEQUENCE</scope>
    <source>
        <strain evidence="1">MPL23</strain>
    </source>
</reference>
<protein>
    <submittedName>
        <fullName evidence="1">Uncharacterized protein</fullName>
    </submittedName>
</protein>
<name>A0ACC1TB93_9APHY</name>
<evidence type="ECO:0000313" key="1">
    <source>
        <dbReference type="EMBL" id="KAJ3557176.1"/>
    </source>
</evidence>
<organism evidence="1 2">
    <name type="scientific">Phlebia brevispora</name>
    <dbReference type="NCBI Taxonomy" id="194682"/>
    <lineage>
        <taxon>Eukaryota</taxon>
        <taxon>Fungi</taxon>
        <taxon>Dikarya</taxon>
        <taxon>Basidiomycota</taxon>
        <taxon>Agaricomycotina</taxon>
        <taxon>Agaricomycetes</taxon>
        <taxon>Polyporales</taxon>
        <taxon>Meruliaceae</taxon>
        <taxon>Phlebia</taxon>
    </lineage>
</organism>
<proteinExistence type="predicted"/>
<keyword evidence="2" id="KW-1185">Reference proteome</keyword>